<keyword evidence="2" id="KW-1185">Reference proteome</keyword>
<accession>A0ABR5JEK7</accession>
<dbReference type="GO" id="GO:0051213">
    <property type="term" value="F:dioxygenase activity"/>
    <property type="evidence" value="ECO:0007669"/>
    <property type="project" value="UniProtKB-KW"/>
</dbReference>
<keyword evidence="1" id="KW-0560">Oxidoreductase</keyword>
<evidence type="ECO:0000313" key="2">
    <source>
        <dbReference type="Proteomes" id="UP000037020"/>
    </source>
</evidence>
<proteinExistence type="predicted"/>
<sequence length="288" mass="31991">MNEKVVREAFREDGAALIENCLNEAELGWCREAFDWAVANPGPYATSMYDGTERRSHVDNANPLAKERLDALVQSLPFGELFAKLWGSEHVWYFAEEIFLKSGGRSARSCWHQDTAYLPWAGEHWGNAWISFQHVPKRNSLEIVRGSHRGVQYDGTTFNLDDPTEPLHGGGVLPRLPDIDAELAAGRDTHHATSDESSGAAYDVLSWAVDPGDVVVLHPRSLHGGAGVDAEAPERHTLVLRFFGDDAAFRPLPTVNARYARNGVLFTDEMAKLNPGDPFRSPVFRQLL</sequence>
<dbReference type="InterPro" id="IPR008775">
    <property type="entry name" value="Phytyl_CoA_dOase-like"/>
</dbReference>
<dbReference type="Gene3D" id="2.60.120.620">
    <property type="entry name" value="q2cbj1_9rhob like domain"/>
    <property type="match status" value="1"/>
</dbReference>
<organism evidence="1 2">
    <name type="scientific">Streptomyces varsoviensis</name>
    <dbReference type="NCBI Taxonomy" id="67373"/>
    <lineage>
        <taxon>Bacteria</taxon>
        <taxon>Bacillati</taxon>
        <taxon>Actinomycetota</taxon>
        <taxon>Actinomycetes</taxon>
        <taxon>Kitasatosporales</taxon>
        <taxon>Streptomycetaceae</taxon>
        <taxon>Streptomyces</taxon>
    </lineage>
</organism>
<dbReference type="PANTHER" id="PTHR20883">
    <property type="entry name" value="PHYTANOYL-COA DIOXYGENASE DOMAIN CONTAINING 1"/>
    <property type="match status" value="1"/>
</dbReference>
<dbReference type="EMBL" id="LGUT01000066">
    <property type="protein sequence ID" value="KOG91861.1"/>
    <property type="molecule type" value="Genomic_DNA"/>
</dbReference>
<reference evidence="1 2" key="1">
    <citation type="submission" date="2015-07" db="EMBL/GenBank/DDBJ databases">
        <authorList>
            <person name="Ju K.-S."/>
            <person name="Doroghazi J.R."/>
            <person name="Metcalf W.W."/>
        </authorList>
    </citation>
    <scope>NUCLEOTIDE SEQUENCE [LARGE SCALE GENOMIC DNA]</scope>
    <source>
        <strain evidence="1 2">NRRL B-3589</strain>
    </source>
</reference>
<keyword evidence="1" id="KW-0223">Dioxygenase</keyword>
<evidence type="ECO:0000313" key="1">
    <source>
        <dbReference type="EMBL" id="KOG91861.1"/>
    </source>
</evidence>
<gene>
    <name evidence="1" type="ORF">ADK38_00850</name>
</gene>
<name>A0ABR5JEK7_9ACTN</name>
<dbReference type="RefSeq" id="WP_030889577.1">
    <property type="nucleotide sequence ID" value="NZ_JBIRHZ010000002.1"/>
</dbReference>
<protein>
    <submittedName>
        <fullName evidence="1">Phytanoyl-CoA dioxygenase</fullName>
    </submittedName>
</protein>
<dbReference type="SUPFAM" id="SSF51197">
    <property type="entry name" value="Clavaminate synthase-like"/>
    <property type="match status" value="1"/>
</dbReference>
<comment type="caution">
    <text evidence="1">The sequence shown here is derived from an EMBL/GenBank/DDBJ whole genome shotgun (WGS) entry which is preliminary data.</text>
</comment>
<dbReference type="Proteomes" id="UP000037020">
    <property type="component" value="Unassembled WGS sequence"/>
</dbReference>
<dbReference type="Pfam" id="PF05721">
    <property type="entry name" value="PhyH"/>
    <property type="match status" value="1"/>
</dbReference>
<dbReference type="PANTHER" id="PTHR20883:SF49">
    <property type="entry name" value="PHYTANOYL-COA DIOXYGENASE"/>
    <property type="match status" value="1"/>
</dbReference>